<dbReference type="GO" id="GO:0006606">
    <property type="term" value="P:protein import into nucleus"/>
    <property type="evidence" value="ECO:0007669"/>
    <property type="project" value="TreeGrafter"/>
</dbReference>
<dbReference type="RefSeq" id="XP_046068371.1">
    <property type="nucleotide sequence ID" value="XM_046212747.1"/>
</dbReference>
<dbReference type="EMBL" id="JAJTJA010000011">
    <property type="protein sequence ID" value="KAH8692374.1"/>
    <property type="molecule type" value="Genomic_DNA"/>
</dbReference>
<protein>
    <recommendedName>
        <fullName evidence="9">Nuclear pore complex protein Nup85</fullName>
    </recommendedName>
</protein>
<keyword evidence="5 9" id="KW-0653">Protein transport</keyword>
<feature type="region of interest" description="Disordered" evidence="10">
    <location>
        <begin position="1"/>
        <end position="238"/>
    </location>
</feature>
<dbReference type="PANTHER" id="PTHR13373:SF21">
    <property type="entry name" value="NUCLEAR PORE COMPLEX PROTEIN NUP85"/>
    <property type="match status" value="1"/>
</dbReference>
<evidence type="ECO:0000256" key="3">
    <source>
        <dbReference type="ARBA" id="ARBA00022448"/>
    </source>
</evidence>
<dbReference type="GO" id="GO:0017056">
    <property type="term" value="F:structural constituent of nuclear pore"/>
    <property type="evidence" value="ECO:0007669"/>
    <property type="project" value="TreeGrafter"/>
</dbReference>
<feature type="region of interest" description="Disordered" evidence="10">
    <location>
        <begin position="1098"/>
        <end position="1118"/>
    </location>
</feature>
<evidence type="ECO:0000256" key="5">
    <source>
        <dbReference type="ARBA" id="ARBA00022927"/>
    </source>
</evidence>
<dbReference type="PANTHER" id="PTHR13373">
    <property type="entry name" value="FROUNT PROTEIN-RELATED"/>
    <property type="match status" value="1"/>
</dbReference>
<keyword evidence="7 9" id="KW-0906">Nuclear pore complex</keyword>
<feature type="compositionally biased region" description="Polar residues" evidence="10">
    <location>
        <begin position="45"/>
        <end position="76"/>
    </location>
</feature>
<comment type="function">
    <text evidence="9">Functions as a component of the nuclear pore complex (NPC).</text>
</comment>
<evidence type="ECO:0000256" key="8">
    <source>
        <dbReference type="ARBA" id="ARBA00023242"/>
    </source>
</evidence>
<gene>
    <name evidence="11" type="ORF">BGW36DRAFT_327089</name>
</gene>
<sequence length="1176" mass="127942">MAFTVPDSSPPSTPDKSRSLFSNPSTTPAGPPPSSAASFTPHGVPNSSTFGNSQMGSRSNLSFSESGFGQSTNFGGNDSLFSSFSSSKLPPLQNAKSSIFSGSFGNQMGFKPVNASGNLKVRNKRPHNLSQMSAASEDWVDEGEGEEEEEEEEEVEEDEASGEGEDDEEYVDEGDEEGDEVEYEDDEEANFEDDMEMEPTNNKMDASLFGGFNSTFSPLRGQNPAPAPKRIYSNPGNAKRAKIDEQWATSSPASAKAKLIPRKRPSQFPIIARDLAARTKIAAVTEPGEVVLPTDECIGELLDKLQGPEVGGGEAAAMFSEAATTLTDIWTKACKKESEHTGQHQPSGTFGPGEDASGIEKATVVASLLLHLHHPPRKDRTGGYLRTSGIPTNSRSLVVSGSSANKEVPIPKVLVDWLNENHSGSAQEVEALQQTSPNPTASRDFWDIIQAGVLRGRFGDMAHLLREADFNYARSALQDGLSQPGYRGAQLQSIQKVVNKAIQMLESSPLVQENDWDVTGFDWTAYRKRVRSALAELQDYAEGEDPVQPSTGPRFEASNFGMSTNFGASQSGISFTQSLRMAESRVPWSIYQGIKGIYGIIIGESSAIISVSQDWIEATIGLTAWWSGEEDDQSTGLTNMRMSSTVDRSLQETYLRRLNSSFSTVNGDEGAFSPNPLERLDVGVACAFEGNVRGALGILETWSLCLAASVAEIAHEAEWLESNFGGDSLPGLLNENDLMVLSYGQDSGNAEQLEKDDILDDYAHGLSGRDKFQYNGVSRKGWQMALEVLSRMEDTKWSKDRVAELLDQIPVNTIDQVEQMIVMCGDLGFEEQGRKIAANYGDEIMAAAKSNRECDYGLAMICYARARSIRKLRDIVNTLIAYSLQQSRAWPPDEQLGGQLRSLVKNPRVCLSSIAKVDEEAAGILQFYASGYATLRRFYDLRDEPVLSESGKSQLRPLARKRAAAEALVAVIRSAADSIYGGLYDPDQDTAVLVDNLLSLLGEALVFVDNPPSSILSIEQQSTILAAIEDLETVTPRVFTAVQEFFYECLNEYIFEKTGKPSKDSSTLAAGLKKSTSTLTASSSYSMIDREMADSMVTNNTSTTTTSGILIPRPNTMNESAKPIRRGWDWRAGLAASTASSTAGESNNGDGDEKTKPDSKLLWILRLRLAKGMVLR</sequence>
<evidence type="ECO:0000256" key="2">
    <source>
        <dbReference type="ARBA" id="ARBA00005573"/>
    </source>
</evidence>
<name>A0AAD4KHQ0_9EURO</name>
<feature type="region of interest" description="Disordered" evidence="10">
    <location>
        <begin position="336"/>
        <end position="356"/>
    </location>
</feature>
<comment type="subcellular location">
    <subcellularLocation>
        <location evidence="1 9">Nucleus</location>
        <location evidence="1 9">Nuclear pore complex</location>
    </subcellularLocation>
</comment>
<dbReference type="GO" id="GO:0031080">
    <property type="term" value="C:nuclear pore outer ring"/>
    <property type="evidence" value="ECO:0007669"/>
    <property type="project" value="TreeGrafter"/>
</dbReference>
<keyword evidence="4 9" id="KW-0509">mRNA transport</keyword>
<evidence type="ECO:0000313" key="12">
    <source>
        <dbReference type="Proteomes" id="UP001201262"/>
    </source>
</evidence>
<keyword evidence="6 9" id="KW-0811">Translocation</keyword>
<dbReference type="InterPro" id="IPR011502">
    <property type="entry name" value="Nucleoporin_Nup85"/>
</dbReference>
<dbReference type="GO" id="GO:0006406">
    <property type="term" value="P:mRNA export from nucleus"/>
    <property type="evidence" value="ECO:0007669"/>
    <property type="project" value="TreeGrafter"/>
</dbReference>
<evidence type="ECO:0000256" key="1">
    <source>
        <dbReference type="ARBA" id="ARBA00004567"/>
    </source>
</evidence>
<dbReference type="GO" id="GO:0045893">
    <property type="term" value="P:positive regulation of DNA-templated transcription"/>
    <property type="evidence" value="ECO:0007669"/>
    <property type="project" value="TreeGrafter"/>
</dbReference>
<organism evidence="11 12">
    <name type="scientific">Talaromyces proteolyticus</name>
    <dbReference type="NCBI Taxonomy" id="1131652"/>
    <lineage>
        <taxon>Eukaryota</taxon>
        <taxon>Fungi</taxon>
        <taxon>Dikarya</taxon>
        <taxon>Ascomycota</taxon>
        <taxon>Pezizomycotina</taxon>
        <taxon>Eurotiomycetes</taxon>
        <taxon>Eurotiomycetidae</taxon>
        <taxon>Eurotiales</taxon>
        <taxon>Trichocomaceae</taxon>
        <taxon>Talaromyces</taxon>
        <taxon>Talaromyces sect. Bacilispori</taxon>
    </lineage>
</organism>
<proteinExistence type="inferred from homology"/>
<evidence type="ECO:0000256" key="7">
    <source>
        <dbReference type="ARBA" id="ARBA00023132"/>
    </source>
</evidence>
<evidence type="ECO:0000313" key="11">
    <source>
        <dbReference type="EMBL" id="KAH8692374.1"/>
    </source>
</evidence>
<keyword evidence="8 9" id="KW-0539">Nucleus</keyword>
<keyword evidence="9" id="KW-0472">Membrane</keyword>
<evidence type="ECO:0000256" key="4">
    <source>
        <dbReference type="ARBA" id="ARBA00022816"/>
    </source>
</evidence>
<feature type="compositionally biased region" description="Low complexity" evidence="10">
    <location>
        <begin position="1098"/>
        <end position="1107"/>
    </location>
</feature>
<keyword evidence="3 9" id="KW-0813">Transport</keyword>
<dbReference type="Proteomes" id="UP001201262">
    <property type="component" value="Unassembled WGS sequence"/>
</dbReference>
<dbReference type="GO" id="GO:0031965">
    <property type="term" value="C:nuclear membrane"/>
    <property type="evidence" value="ECO:0007669"/>
    <property type="project" value="UniProtKB-UniRule"/>
</dbReference>
<comment type="caution">
    <text evidence="11">The sequence shown here is derived from an EMBL/GenBank/DDBJ whole genome shotgun (WGS) entry which is preliminary data.</text>
</comment>
<feature type="compositionally biased region" description="Acidic residues" evidence="10">
    <location>
        <begin position="138"/>
        <end position="197"/>
    </location>
</feature>
<dbReference type="GeneID" id="70243034"/>
<dbReference type="AlphaFoldDB" id="A0AAD4KHQ0"/>
<evidence type="ECO:0000256" key="9">
    <source>
        <dbReference type="RuleBase" id="RU365073"/>
    </source>
</evidence>
<dbReference type="Pfam" id="PF07575">
    <property type="entry name" value="Nucleopor_Nup85"/>
    <property type="match status" value="2"/>
</dbReference>
<reference evidence="11" key="1">
    <citation type="submission" date="2021-12" db="EMBL/GenBank/DDBJ databases">
        <title>Convergent genome expansion in fungi linked to evolution of root-endophyte symbiosis.</title>
        <authorList>
            <consortium name="DOE Joint Genome Institute"/>
            <person name="Ke Y.-H."/>
            <person name="Bonito G."/>
            <person name="Liao H.-L."/>
            <person name="Looney B."/>
            <person name="Rojas-Flechas A."/>
            <person name="Nash J."/>
            <person name="Hameed K."/>
            <person name="Schadt C."/>
            <person name="Martin F."/>
            <person name="Crous P.W."/>
            <person name="Miettinen O."/>
            <person name="Magnuson J.K."/>
            <person name="Labbe J."/>
            <person name="Jacobson D."/>
            <person name="Doktycz M.J."/>
            <person name="Veneault-Fourrey C."/>
            <person name="Kuo A."/>
            <person name="Mondo S."/>
            <person name="Calhoun S."/>
            <person name="Riley R."/>
            <person name="Ohm R."/>
            <person name="LaButti K."/>
            <person name="Andreopoulos B."/>
            <person name="Pangilinan J."/>
            <person name="Nolan M."/>
            <person name="Tritt A."/>
            <person name="Clum A."/>
            <person name="Lipzen A."/>
            <person name="Daum C."/>
            <person name="Barry K."/>
            <person name="Grigoriev I.V."/>
            <person name="Vilgalys R."/>
        </authorList>
    </citation>
    <scope>NUCLEOTIDE SEQUENCE</scope>
    <source>
        <strain evidence="11">PMI_201</strain>
    </source>
</reference>
<feature type="compositionally biased region" description="Low complexity" evidence="10">
    <location>
        <begin position="79"/>
        <end position="92"/>
    </location>
</feature>
<evidence type="ECO:0000256" key="10">
    <source>
        <dbReference type="SAM" id="MobiDB-lite"/>
    </source>
</evidence>
<feature type="compositionally biased region" description="Polar residues" evidence="10">
    <location>
        <begin position="94"/>
        <end position="106"/>
    </location>
</feature>
<accession>A0AAD4KHQ0</accession>
<evidence type="ECO:0000256" key="6">
    <source>
        <dbReference type="ARBA" id="ARBA00023010"/>
    </source>
</evidence>
<comment type="subunit">
    <text evidence="9">Component of the nuclear pore complex (NPC).</text>
</comment>
<comment type="similarity">
    <text evidence="2 9">Belongs to the nucleoporin Nup85 family.</text>
</comment>
<keyword evidence="12" id="KW-1185">Reference proteome</keyword>